<dbReference type="GO" id="GO:0032259">
    <property type="term" value="P:methylation"/>
    <property type="evidence" value="ECO:0007669"/>
    <property type="project" value="UniProtKB-KW"/>
</dbReference>
<name>A0A7J8P6U8_GOSRA</name>
<protein>
    <recommendedName>
        <fullName evidence="7">DNA (cytosine-5-)-methyltransferase</fullName>
    </recommendedName>
</protein>
<comment type="caution">
    <text evidence="5">The sequence shown here is derived from an EMBL/GenBank/DDBJ whole genome shotgun (WGS) entry which is preliminary data.</text>
</comment>
<evidence type="ECO:0000313" key="6">
    <source>
        <dbReference type="Proteomes" id="UP000593578"/>
    </source>
</evidence>
<dbReference type="EMBL" id="JABEZZ010000004">
    <property type="protein sequence ID" value="MBA0584903.1"/>
    <property type="molecule type" value="Genomic_DNA"/>
</dbReference>
<evidence type="ECO:0000256" key="1">
    <source>
        <dbReference type="ARBA" id="ARBA00022603"/>
    </source>
</evidence>
<feature type="non-terminal residue" evidence="5">
    <location>
        <position position="1"/>
    </location>
</feature>
<dbReference type="GO" id="GO:0005634">
    <property type="term" value="C:nucleus"/>
    <property type="evidence" value="ECO:0007669"/>
    <property type="project" value="TreeGrafter"/>
</dbReference>
<keyword evidence="4" id="KW-0812">Transmembrane</keyword>
<dbReference type="Gene3D" id="3.90.120.10">
    <property type="entry name" value="DNA Methylase, subunit A, domain 2"/>
    <property type="match status" value="1"/>
</dbReference>
<proteinExistence type="predicted"/>
<gene>
    <name evidence="5" type="ORF">Gorai_015698</name>
</gene>
<dbReference type="AlphaFoldDB" id="A0A7J8P6U8"/>
<keyword evidence="1" id="KW-0489">Methyltransferase</keyword>
<dbReference type="SUPFAM" id="SSF53335">
    <property type="entry name" value="S-adenosyl-L-methionine-dependent methyltransferases"/>
    <property type="match status" value="1"/>
</dbReference>
<organism evidence="5 6">
    <name type="scientific">Gossypium raimondii</name>
    <name type="common">Peruvian cotton</name>
    <name type="synonym">Gossypium klotzschianum subsp. raimondii</name>
    <dbReference type="NCBI Taxonomy" id="29730"/>
    <lineage>
        <taxon>Eukaryota</taxon>
        <taxon>Viridiplantae</taxon>
        <taxon>Streptophyta</taxon>
        <taxon>Embryophyta</taxon>
        <taxon>Tracheophyta</taxon>
        <taxon>Spermatophyta</taxon>
        <taxon>Magnoliopsida</taxon>
        <taxon>eudicotyledons</taxon>
        <taxon>Gunneridae</taxon>
        <taxon>Pentapetalae</taxon>
        <taxon>rosids</taxon>
        <taxon>malvids</taxon>
        <taxon>Malvales</taxon>
        <taxon>Malvaceae</taxon>
        <taxon>Malvoideae</taxon>
        <taxon>Gossypium</taxon>
    </lineage>
</organism>
<evidence type="ECO:0000256" key="2">
    <source>
        <dbReference type="ARBA" id="ARBA00022679"/>
    </source>
</evidence>
<dbReference type="InterPro" id="IPR029063">
    <property type="entry name" value="SAM-dependent_MTases_sf"/>
</dbReference>
<keyword evidence="4" id="KW-0472">Membrane</keyword>
<reference evidence="5 6" key="1">
    <citation type="journal article" date="2019" name="Genome Biol. Evol.">
        <title>Insights into the evolution of the New World diploid cottons (Gossypium, subgenus Houzingenia) based on genome sequencing.</title>
        <authorList>
            <person name="Grover C.E."/>
            <person name="Arick M.A. 2nd"/>
            <person name="Thrash A."/>
            <person name="Conover J.L."/>
            <person name="Sanders W.S."/>
            <person name="Peterson D.G."/>
            <person name="Frelichowski J.E."/>
            <person name="Scheffler J.A."/>
            <person name="Scheffler B.E."/>
            <person name="Wendel J.F."/>
        </authorList>
    </citation>
    <scope>NUCLEOTIDE SEQUENCE [LARGE SCALE GENOMIC DNA]</scope>
    <source>
        <strain evidence="5">8</strain>
        <tissue evidence="5">Leaf</tissue>
    </source>
</reference>
<evidence type="ECO:0000313" key="5">
    <source>
        <dbReference type="EMBL" id="MBA0584903.1"/>
    </source>
</evidence>
<keyword evidence="3" id="KW-0949">S-adenosyl-L-methionine</keyword>
<evidence type="ECO:0008006" key="7">
    <source>
        <dbReference type="Google" id="ProtNLM"/>
    </source>
</evidence>
<dbReference type="GO" id="GO:0008168">
    <property type="term" value="F:methyltransferase activity"/>
    <property type="evidence" value="ECO:0007669"/>
    <property type="project" value="UniProtKB-KW"/>
</dbReference>
<evidence type="ECO:0000256" key="4">
    <source>
        <dbReference type="SAM" id="Phobius"/>
    </source>
</evidence>
<dbReference type="InterPro" id="IPR001525">
    <property type="entry name" value="C5_MeTfrase"/>
</dbReference>
<feature type="transmembrane region" description="Helical" evidence="4">
    <location>
        <begin position="45"/>
        <end position="65"/>
    </location>
</feature>
<keyword evidence="4" id="KW-1133">Transmembrane helix</keyword>
<accession>A0A7J8P6U8</accession>
<evidence type="ECO:0000256" key="3">
    <source>
        <dbReference type="ARBA" id="ARBA00022691"/>
    </source>
</evidence>
<sequence length="77" mass="8935">PKNKGKTSSLKEQCLRYFTPREVANLHSFPKDFQFPKHISLRQRYAMLGNSLSVAVVAPLLQYMFANRHDFSAQELH</sequence>
<dbReference type="InterPro" id="IPR050750">
    <property type="entry name" value="C5-MTase"/>
</dbReference>
<dbReference type="PANTHER" id="PTHR46098">
    <property type="entry name" value="TRNA (CYTOSINE(38)-C(5))-METHYLTRANSFERASE"/>
    <property type="match status" value="1"/>
</dbReference>
<dbReference type="PANTHER" id="PTHR46098:SF1">
    <property type="entry name" value="TRNA (CYTOSINE(38)-C(5))-METHYLTRANSFERASE"/>
    <property type="match status" value="1"/>
</dbReference>
<keyword evidence="2" id="KW-0808">Transferase</keyword>
<dbReference type="Pfam" id="PF00145">
    <property type="entry name" value="DNA_methylase"/>
    <property type="match status" value="1"/>
</dbReference>
<dbReference type="Proteomes" id="UP000593578">
    <property type="component" value="Unassembled WGS sequence"/>
</dbReference>
<dbReference type="Gene3D" id="3.40.50.150">
    <property type="entry name" value="Vaccinia Virus protein VP39"/>
    <property type="match status" value="1"/>
</dbReference>